<gene>
    <name evidence="1" type="ORF">STRCI_005808</name>
</gene>
<evidence type="ECO:0000313" key="2">
    <source>
        <dbReference type="Proteomes" id="UP001164439"/>
    </source>
</evidence>
<dbReference type="EMBL" id="CP114413">
    <property type="protein sequence ID" value="WAZ24394.1"/>
    <property type="molecule type" value="Genomic_DNA"/>
</dbReference>
<dbReference type="RefSeq" id="WP_269661901.1">
    <property type="nucleotide sequence ID" value="NZ_CP114413.1"/>
</dbReference>
<reference evidence="1" key="1">
    <citation type="submission" date="2022-12" db="EMBL/GenBank/DDBJ databases">
        <authorList>
            <person name="Ruckert C."/>
            <person name="Busche T."/>
            <person name="Kalinowski J."/>
            <person name="Wittmann C."/>
        </authorList>
    </citation>
    <scope>NUCLEOTIDE SEQUENCE</scope>
    <source>
        <strain evidence="1">DSM 40467</strain>
    </source>
</reference>
<proteinExistence type="predicted"/>
<name>A0ABY7KNC5_9ACTN</name>
<organism evidence="1 2">
    <name type="scientific">Streptomyces cinnabarinus</name>
    <dbReference type="NCBI Taxonomy" id="67287"/>
    <lineage>
        <taxon>Bacteria</taxon>
        <taxon>Bacillati</taxon>
        <taxon>Actinomycetota</taxon>
        <taxon>Actinomycetes</taxon>
        <taxon>Kitasatosporales</taxon>
        <taxon>Streptomycetaceae</taxon>
        <taxon>Streptomyces</taxon>
    </lineage>
</organism>
<keyword evidence="2" id="KW-1185">Reference proteome</keyword>
<sequence length="156" mass="17283">MTDHASTDTAYATWMSLQPITRPGDVPITTPIAWMENRRADHSLAFLLSRHDPKRHGPTDALACLALGEAIRTELGHYRGSLVHDARLRSAIWQQIADALDTDIPSAQQLLRDWADGQHRLYQSEPLSGHRLGLTAAGHQAVLDLIPTTDPGWRTP</sequence>
<accession>A0ABY7KNC5</accession>
<evidence type="ECO:0000313" key="1">
    <source>
        <dbReference type="EMBL" id="WAZ24394.1"/>
    </source>
</evidence>
<protein>
    <submittedName>
        <fullName evidence="1">Uncharacterized protein</fullName>
    </submittedName>
</protein>
<dbReference type="Proteomes" id="UP001164439">
    <property type="component" value="Chromosome"/>
</dbReference>